<organism evidence="1 2">
    <name type="scientific">Corallococcus interemptor</name>
    <dbReference type="NCBI Taxonomy" id="2316720"/>
    <lineage>
        <taxon>Bacteria</taxon>
        <taxon>Pseudomonadati</taxon>
        <taxon>Myxococcota</taxon>
        <taxon>Myxococcia</taxon>
        <taxon>Myxococcales</taxon>
        <taxon>Cystobacterineae</taxon>
        <taxon>Myxococcaceae</taxon>
        <taxon>Corallococcus</taxon>
    </lineage>
</organism>
<dbReference type="AlphaFoldDB" id="A0A3A8Q716"/>
<gene>
    <name evidence="1" type="ORF">D7X96_28175</name>
</gene>
<proteinExistence type="predicted"/>
<dbReference type="EMBL" id="RAWM01000099">
    <property type="protein sequence ID" value="RKH63291.1"/>
    <property type="molecule type" value="Genomic_DNA"/>
</dbReference>
<keyword evidence="2" id="KW-1185">Reference proteome</keyword>
<evidence type="ECO:0000313" key="1">
    <source>
        <dbReference type="EMBL" id="RKH63291.1"/>
    </source>
</evidence>
<protein>
    <submittedName>
        <fullName evidence="1">Uncharacterized protein</fullName>
    </submittedName>
</protein>
<accession>A0A3A8Q716</accession>
<dbReference type="Proteomes" id="UP000282656">
    <property type="component" value="Unassembled WGS sequence"/>
</dbReference>
<comment type="caution">
    <text evidence="1">The sequence shown here is derived from an EMBL/GenBank/DDBJ whole genome shotgun (WGS) entry which is preliminary data.</text>
</comment>
<reference evidence="2" key="1">
    <citation type="submission" date="2018-09" db="EMBL/GenBank/DDBJ databases">
        <authorList>
            <person name="Livingstone P.G."/>
            <person name="Whitworth D.E."/>
        </authorList>
    </citation>
    <scope>NUCLEOTIDE SEQUENCE [LARGE SCALE GENOMIC DNA]</scope>
    <source>
        <strain evidence="2">AB047A</strain>
    </source>
</reference>
<sequence>MLVLGLTAVGCTRAFVAGKVPVDDDRSIVFPQFFEQPALQVGTSEQPIVLDGAVLRALTLAADDYLPAERPDTPCPERRAAHLFRIIQREDVLFVRIDVDPAACGGIQPGLDSGVRYAIHRDGRILRRVVDGMEPYVPFTDGGVMEKAEPGVSPSFDPARPRPLPFLDAGAAFDAGAPDAQAP</sequence>
<evidence type="ECO:0000313" key="2">
    <source>
        <dbReference type="Proteomes" id="UP000282656"/>
    </source>
</evidence>
<name>A0A3A8Q716_9BACT</name>